<evidence type="ECO:0000313" key="2">
    <source>
        <dbReference type="Proteomes" id="UP001054945"/>
    </source>
</evidence>
<dbReference type="Proteomes" id="UP001054945">
    <property type="component" value="Unassembled WGS sequence"/>
</dbReference>
<protein>
    <submittedName>
        <fullName evidence="1">Uncharacterized protein</fullName>
    </submittedName>
</protein>
<keyword evidence="2" id="KW-1185">Reference proteome</keyword>
<name>A0AAV4P1W8_CAEEX</name>
<organism evidence="1 2">
    <name type="scientific">Caerostris extrusa</name>
    <name type="common">Bark spider</name>
    <name type="synonym">Caerostris bankana</name>
    <dbReference type="NCBI Taxonomy" id="172846"/>
    <lineage>
        <taxon>Eukaryota</taxon>
        <taxon>Metazoa</taxon>
        <taxon>Ecdysozoa</taxon>
        <taxon>Arthropoda</taxon>
        <taxon>Chelicerata</taxon>
        <taxon>Arachnida</taxon>
        <taxon>Araneae</taxon>
        <taxon>Araneomorphae</taxon>
        <taxon>Entelegynae</taxon>
        <taxon>Araneoidea</taxon>
        <taxon>Araneidae</taxon>
        <taxon>Caerostris</taxon>
    </lineage>
</organism>
<gene>
    <name evidence="1" type="ORF">CEXT_476591</name>
</gene>
<accession>A0AAV4P1W8</accession>
<dbReference type="AlphaFoldDB" id="A0AAV4P1W8"/>
<comment type="caution">
    <text evidence="1">The sequence shown here is derived from an EMBL/GenBank/DDBJ whole genome shotgun (WGS) entry which is preliminary data.</text>
</comment>
<reference evidence="1 2" key="1">
    <citation type="submission" date="2021-06" db="EMBL/GenBank/DDBJ databases">
        <title>Caerostris extrusa draft genome.</title>
        <authorList>
            <person name="Kono N."/>
            <person name="Arakawa K."/>
        </authorList>
    </citation>
    <scope>NUCLEOTIDE SEQUENCE [LARGE SCALE GENOMIC DNA]</scope>
</reference>
<sequence>MESRQLSREDKLINMNWDLQIRALTVISHWRDLRRRRVPNVPELCGRIRAVVRAFSIFSRNLDRPEAKI</sequence>
<proteinExistence type="predicted"/>
<evidence type="ECO:0000313" key="1">
    <source>
        <dbReference type="EMBL" id="GIX91018.1"/>
    </source>
</evidence>
<dbReference type="EMBL" id="BPLR01021546">
    <property type="protein sequence ID" value="GIX91018.1"/>
    <property type="molecule type" value="Genomic_DNA"/>
</dbReference>